<dbReference type="SUPFAM" id="SSF101898">
    <property type="entry name" value="NHL repeat"/>
    <property type="match status" value="1"/>
</dbReference>
<protein>
    <submittedName>
        <fullName evidence="1">Uncharacterized protein</fullName>
    </submittedName>
</protein>
<proteinExistence type="predicted"/>
<accession>A0A523RWJ9</accession>
<sequence length="663" mass="75727">MRRYIKKILICGLIGFGLLLYAGRTFAASEGDSQISSEKSSRILASLINAQQDLTLKQIKKPTLDKLLIVSTSSEDIPDNSSKLVGYEDNVDLFAVAKDRQGNYYLGCDDSLPDRIKVDNIIYSTESETLKRWNEELWGKPAIKWYKIMPKMQPSHPDSNYKWYSNVFTAKGPDEGKFSGWDIIEYAQSSIPKEGWTIRPEKKVGTARFRAEASYNGQFLSSPGKEDPSHPSNIAAEDYDRGIKPSVHCISRLSNHENKLIRYIEALRGIPWLWGADYRGERDDPTNHQAELPNPIGIECADLIISALRAMGNKDLQYTAAKDLGEGIYNLPIDERVFKLATNEIFKDWTPQGLAYQNGYYISGKGKIQIFDKYFRFKRIIKKPLSHYLDIAISQDNQIYVINNSKDRQIEILDEEGNLKNHFRPKVECISEVGGQFYTWEKEIRARGIDLDEETGDIYLLASDSLYIFDEQENLKKEIKLEDLYEDFVPLGPLTLENGQVYIPVYGNQILIYSLAGRIINKISLECTVLAMDTEDEKYYLIPYYLKATVPLCIEIRNIEGTLLANSYERFIDEEGKDAVIHIGTSEGEIRISGLILSKEEKEDNFSHTLILYEDSNKNGLLDYSDKLIYAGHKGVMINSVEEKLGKRNFILRKLDESIMKID</sequence>
<dbReference type="AlphaFoldDB" id="A0A523RWJ9"/>
<dbReference type="Gene3D" id="2.120.10.30">
    <property type="entry name" value="TolB, C-terminal domain"/>
    <property type="match status" value="1"/>
</dbReference>
<name>A0A523RWJ9_UNCAE</name>
<reference evidence="1 2" key="1">
    <citation type="submission" date="2019-03" db="EMBL/GenBank/DDBJ databases">
        <title>Metabolic potential of uncultured bacteria and archaea associated with petroleum seepage in deep-sea sediments.</title>
        <authorList>
            <person name="Dong X."/>
            <person name="Hubert C."/>
        </authorList>
    </citation>
    <scope>NUCLEOTIDE SEQUENCE [LARGE SCALE GENOMIC DNA]</scope>
    <source>
        <strain evidence="1">E44_bin7</strain>
    </source>
</reference>
<evidence type="ECO:0000313" key="2">
    <source>
        <dbReference type="Proteomes" id="UP000316360"/>
    </source>
</evidence>
<dbReference type="Proteomes" id="UP000316360">
    <property type="component" value="Unassembled WGS sequence"/>
</dbReference>
<dbReference type="EMBL" id="SOKJ01000243">
    <property type="protein sequence ID" value="TET10148.1"/>
    <property type="molecule type" value="Genomic_DNA"/>
</dbReference>
<gene>
    <name evidence="1" type="ORF">E3J84_04375</name>
</gene>
<dbReference type="InterPro" id="IPR011042">
    <property type="entry name" value="6-blade_b-propeller_TolB-like"/>
</dbReference>
<organism evidence="1 2">
    <name type="scientific">Aerophobetes bacterium</name>
    <dbReference type="NCBI Taxonomy" id="2030807"/>
    <lineage>
        <taxon>Bacteria</taxon>
        <taxon>Candidatus Aerophobota</taxon>
    </lineage>
</organism>
<evidence type="ECO:0000313" key="1">
    <source>
        <dbReference type="EMBL" id="TET10148.1"/>
    </source>
</evidence>
<comment type="caution">
    <text evidence="1">The sequence shown here is derived from an EMBL/GenBank/DDBJ whole genome shotgun (WGS) entry which is preliminary data.</text>
</comment>